<evidence type="ECO:0000256" key="1">
    <source>
        <dbReference type="ARBA" id="ARBA00022603"/>
    </source>
</evidence>
<dbReference type="InterPro" id="IPR029063">
    <property type="entry name" value="SAM-dependent_MTases_sf"/>
</dbReference>
<evidence type="ECO:0000256" key="4">
    <source>
        <dbReference type="SAM" id="MobiDB-lite"/>
    </source>
</evidence>
<accession>A0A448YXN0</accession>
<evidence type="ECO:0000313" key="5">
    <source>
        <dbReference type="EMBL" id="VEU34500.1"/>
    </source>
</evidence>
<gene>
    <name evidence="5" type="ORF">PSNMU_V1.4_AUG-EV-PASAV3_0012100</name>
</gene>
<dbReference type="GO" id="GO:0008119">
    <property type="term" value="F:thiopurine S-methyltransferase activity"/>
    <property type="evidence" value="ECO:0007669"/>
    <property type="project" value="TreeGrafter"/>
</dbReference>
<sequence length="534" mass="57865">MFTDFQASCRALSSIDTDTDADDNRFDLGSTTDPIVIPDPTEDHRFTQATTKGTMDATTADDGDNNNNNNSCSEDAAAANFAEKVKDRFDVVCFDLDQCAVARHSRGRLPRSDLDAFASCASADFVRAIPALLARGVGLAVCTHSDLAQHRSGDGVERPRRGDRAVVLGDELVHEVLLRVAPEHAHEFFVVAWRPKSRGARGLADPGKTRHVRACAAFYGVPPDRCVLFDDDPANCVLTGCGGGGRFSAYRVDPGVGFRFSDLRSADEPNDCFFERSDGTVDRLVRWDTKWNHEYRGTPQFHLPEPNPDLVRFYGNGFDPPKDRPILLPLCGKTVDLRWLRDQGHRCVVGVEGVEKAIEELKEESLGELRCIESKGGGGVGPGSLWTTANEDTEWFPPMPAVDAGGDAEDSRVVSIVCGDFFGLSPETFGAQTAMFASVFDRGAIVAVPPQSRQQYACVVDALLEPGGRILVVGVDPGPDRKGPPFAVTPCVARELFGPFGYSLRLLDETDSDLGRGAKSYVFLLSKPLGTSGC</sequence>
<dbReference type="SUPFAM" id="SSF53335">
    <property type="entry name" value="S-adenosyl-L-methionine-dependent methyltransferases"/>
    <property type="match status" value="1"/>
</dbReference>
<feature type="region of interest" description="Disordered" evidence="4">
    <location>
        <begin position="20"/>
        <end position="71"/>
    </location>
</feature>
<dbReference type="InterPro" id="IPR008854">
    <property type="entry name" value="TPMT"/>
</dbReference>
<dbReference type="PROSITE" id="PS51585">
    <property type="entry name" value="SAM_MT_TPMT"/>
    <property type="match status" value="1"/>
</dbReference>
<dbReference type="OrthoDB" id="276151at2759"/>
<organism evidence="5 6">
    <name type="scientific">Pseudo-nitzschia multistriata</name>
    <dbReference type="NCBI Taxonomy" id="183589"/>
    <lineage>
        <taxon>Eukaryota</taxon>
        <taxon>Sar</taxon>
        <taxon>Stramenopiles</taxon>
        <taxon>Ochrophyta</taxon>
        <taxon>Bacillariophyta</taxon>
        <taxon>Bacillariophyceae</taxon>
        <taxon>Bacillariophycidae</taxon>
        <taxon>Bacillariales</taxon>
        <taxon>Bacillariaceae</taxon>
        <taxon>Pseudo-nitzschia</taxon>
    </lineage>
</organism>
<evidence type="ECO:0000256" key="3">
    <source>
        <dbReference type="ARBA" id="ARBA00022691"/>
    </source>
</evidence>
<reference evidence="5 6" key="1">
    <citation type="submission" date="2019-01" db="EMBL/GenBank/DDBJ databases">
        <authorList>
            <person name="Ferrante I. M."/>
        </authorList>
    </citation>
    <scope>NUCLEOTIDE SEQUENCE [LARGE SCALE GENOMIC DNA]</scope>
    <source>
        <strain evidence="5 6">B856</strain>
    </source>
</reference>
<dbReference type="PANTHER" id="PTHR10259">
    <property type="entry name" value="THIOPURINE S-METHYLTRANSFERASE"/>
    <property type="match status" value="1"/>
</dbReference>
<protein>
    <recommendedName>
        <fullName evidence="7">Thiopurine S-methyltransferase</fullName>
    </recommendedName>
</protein>
<keyword evidence="2" id="KW-0808">Transferase</keyword>
<evidence type="ECO:0000313" key="6">
    <source>
        <dbReference type="Proteomes" id="UP000291116"/>
    </source>
</evidence>
<dbReference type="Gene3D" id="3.40.50.150">
    <property type="entry name" value="Vaccinia Virus protein VP39"/>
    <property type="match status" value="1"/>
</dbReference>
<name>A0A448YXN0_9STRA</name>
<keyword evidence="1" id="KW-0489">Methyltransferase</keyword>
<dbReference type="PANTHER" id="PTHR10259:SF11">
    <property type="entry name" value="THIOPURINE S-METHYLTRANSFERASE"/>
    <property type="match status" value="1"/>
</dbReference>
<feature type="compositionally biased region" description="Low complexity" evidence="4">
    <location>
        <begin position="49"/>
        <end position="58"/>
    </location>
</feature>
<dbReference type="EMBL" id="CAACVS010000030">
    <property type="protein sequence ID" value="VEU34500.1"/>
    <property type="molecule type" value="Genomic_DNA"/>
</dbReference>
<dbReference type="AlphaFoldDB" id="A0A448YXN0"/>
<evidence type="ECO:0008006" key="7">
    <source>
        <dbReference type="Google" id="ProtNLM"/>
    </source>
</evidence>
<proteinExistence type="predicted"/>
<evidence type="ECO:0000256" key="2">
    <source>
        <dbReference type="ARBA" id="ARBA00022679"/>
    </source>
</evidence>
<keyword evidence="3" id="KW-0949">S-adenosyl-L-methionine</keyword>
<dbReference type="Pfam" id="PF05724">
    <property type="entry name" value="TPMT"/>
    <property type="match status" value="2"/>
</dbReference>
<dbReference type="GO" id="GO:0032259">
    <property type="term" value="P:methylation"/>
    <property type="evidence" value="ECO:0007669"/>
    <property type="project" value="UniProtKB-KW"/>
</dbReference>
<keyword evidence="6" id="KW-1185">Reference proteome</keyword>
<dbReference type="Proteomes" id="UP000291116">
    <property type="component" value="Unassembled WGS sequence"/>
</dbReference>